<evidence type="ECO:0000256" key="2">
    <source>
        <dbReference type="ARBA" id="ARBA00022679"/>
    </source>
</evidence>
<evidence type="ECO:0000313" key="6">
    <source>
        <dbReference type="EMBL" id="GIG91210.1"/>
    </source>
</evidence>
<evidence type="ECO:0000313" key="7">
    <source>
        <dbReference type="Proteomes" id="UP000646749"/>
    </source>
</evidence>
<evidence type="ECO:0000259" key="4">
    <source>
        <dbReference type="Pfam" id="PF01648"/>
    </source>
</evidence>
<protein>
    <recommendedName>
        <fullName evidence="8">4'-phosphopantetheinyl transferase</fullName>
    </recommendedName>
</protein>
<dbReference type="PANTHER" id="PTHR12215:SF10">
    <property type="entry name" value="L-AMINOADIPATE-SEMIALDEHYDE DEHYDROGENASE-PHOSPHOPANTETHEINYL TRANSFERASE"/>
    <property type="match status" value="1"/>
</dbReference>
<dbReference type="PANTHER" id="PTHR12215">
    <property type="entry name" value="PHOSPHOPANTETHEINE TRANSFERASE"/>
    <property type="match status" value="1"/>
</dbReference>
<feature type="domain" description="4'-phosphopantetheinyl transferase N-terminal" evidence="5">
    <location>
        <begin position="94"/>
        <end position="180"/>
    </location>
</feature>
<dbReference type="Proteomes" id="UP000646749">
    <property type="component" value="Unassembled WGS sequence"/>
</dbReference>
<feature type="domain" description="4'-phosphopantetheinyl transferase" evidence="4">
    <location>
        <begin position="184"/>
        <end position="290"/>
    </location>
</feature>
<sequence length="318" mass="33269">MTGSRRPPDDPSESTPPSPAGPVPASPAGAVAPSPVEPVAQAPVAPSSAEPVAPSAVEPVPSLLVEPVASLPVAPVPGECQIWRLPIGPAHWAGLDVLDEEERQRHARFRLAADRDRYQAAHVGVRVLLGHYLGVPADRITFSRHCRHCGAGHGKPVVDQPSTKLDFSLTHSGGWVALAVAADPVGLDVQELTDGTDVTALSGAVLSPAELRWWSAQPAESARRAFFGYWARKEALLKATGHGLAVPMNRITLTPPDEPARLLDWAADTPLDAPVQLHDLDAGPDYTAAVAVLTSLPVRISRAELPAPLAAAPPPGPA</sequence>
<dbReference type="Pfam" id="PF22624">
    <property type="entry name" value="AASDHPPT_N"/>
    <property type="match status" value="1"/>
</dbReference>
<accession>A0ABQ4E900</accession>
<name>A0ABQ4E900_9ACTN</name>
<dbReference type="Gene3D" id="3.90.470.20">
    <property type="entry name" value="4'-phosphopantetheinyl transferase domain"/>
    <property type="match status" value="2"/>
</dbReference>
<feature type="region of interest" description="Disordered" evidence="3">
    <location>
        <begin position="1"/>
        <end position="53"/>
    </location>
</feature>
<dbReference type="EMBL" id="BONW01000034">
    <property type="protein sequence ID" value="GIG91210.1"/>
    <property type="molecule type" value="Genomic_DNA"/>
</dbReference>
<comment type="similarity">
    <text evidence="1">Belongs to the P-Pant transferase superfamily. Gsp/Sfp/HetI/AcpT family.</text>
</comment>
<evidence type="ECO:0000256" key="3">
    <source>
        <dbReference type="SAM" id="MobiDB-lite"/>
    </source>
</evidence>
<feature type="compositionally biased region" description="Pro residues" evidence="3">
    <location>
        <begin position="14"/>
        <end position="25"/>
    </location>
</feature>
<dbReference type="SUPFAM" id="SSF56214">
    <property type="entry name" value="4'-phosphopantetheinyl transferase"/>
    <property type="match status" value="2"/>
</dbReference>
<dbReference type="InterPro" id="IPR050559">
    <property type="entry name" value="P-Pant_transferase_sf"/>
</dbReference>
<dbReference type="InterPro" id="IPR037143">
    <property type="entry name" value="4-PPantetheinyl_Trfase_dom_sf"/>
</dbReference>
<reference evidence="6 7" key="1">
    <citation type="submission" date="2021-01" db="EMBL/GenBank/DDBJ databases">
        <title>Whole genome shotgun sequence of Plantactinospora endophytica NBRC 110450.</title>
        <authorList>
            <person name="Komaki H."/>
            <person name="Tamura T."/>
        </authorList>
    </citation>
    <scope>NUCLEOTIDE SEQUENCE [LARGE SCALE GENOMIC DNA]</scope>
    <source>
        <strain evidence="6 7">NBRC 110450</strain>
    </source>
</reference>
<keyword evidence="2" id="KW-0808">Transferase</keyword>
<feature type="compositionally biased region" description="Low complexity" evidence="3">
    <location>
        <begin position="26"/>
        <end position="53"/>
    </location>
</feature>
<dbReference type="InterPro" id="IPR055066">
    <property type="entry name" value="AASDHPPT_N"/>
</dbReference>
<keyword evidence="7" id="KW-1185">Reference proteome</keyword>
<evidence type="ECO:0000259" key="5">
    <source>
        <dbReference type="Pfam" id="PF22624"/>
    </source>
</evidence>
<dbReference type="Pfam" id="PF01648">
    <property type="entry name" value="ACPS"/>
    <property type="match status" value="1"/>
</dbReference>
<evidence type="ECO:0008006" key="8">
    <source>
        <dbReference type="Google" id="ProtNLM"/>
    </source>
</evidence>
<dbReference type="RefSeq" id="WP_203869597.1">
    <property type="nucleotide sequence ID" value="NZ_BONW01000034.1"/>
</dbReference>
<evidence type="ECO:0000256" key="1">
    <source>
        <dbReference type="ARBA" id="ARBA00010990"/>
    </source>
</evidence>
<organism evidence="6 7">
    <name type="scientific">Plantactinospora endophytica</name>
    <dbReference type="NCBI Taxonomy" id="673535"/>
    <lineage>
        <taxon>Bacteria</taxon>
        <taxon>Bacillati</taxon>
        <taxon>Actinomycetota</taxon>
        <taxon>Actinomycetes</taxon>
        <taxon>Micromonosporales</taxon>
        <taxon>Micromonosporaceae</taxon>
        <taxon>Plantactinospora</taxon>
    </lineage>
</organism>
<comment type="caution">
    <text evidence="6">The sequence shown here is derived from an EMBL/GenBank/DDBJ whole genome shotgun (WGS) entry which is preliminary data.</text>
</comment>
<dbReference type="InterPro" id="IPR008278">
    <property type="entry name" value="4-PPantetheinyl_Trfase_dom"/>
</dbReference>
<gene>
    <name evidence="6" type="ORF">Pen02_61460</name>
</gene>
<proteinExistence type="inferred from homology"/>